<feature type="region of interest" description="Disordered" evidence="1">
    <location>
        <begin position="162"/>
        <end position="185"/>
    </location>
</feature>
<dbReference type="AlphaFoldDB" id="A0A6H5GA51"/>
<name>A0A6H5GA51_9HEMI</name>
<keyword evidence="3" id="KW-1185">Reference proteome</keyword>
<dbReference type="Proteomes" id="UP000479000">
    <property type="component" value="Unassembled WGS sequence"/>
</dbReference>
<feature type="non-terminal residue" evidence="2">
    <location>
        <position position="1"/>
    </location>
</feature>
<proteinExistence type="predicted"/>
<protein>
    <submittedName>
        <fullName evidence="2">Uncharacterized protein</fullName>
    </submittedName>
</protein>
<evidence type="ECO:0000256" key="1">
    <source>
        <dbReference type="SAM" id="MobiDB-lite"/>
    </source>
</evidence>
<dbReference type="EMBL" id="CADCXU010009057">
    <property type="protein sequence ID" value="CAA9999819.1"/>
    <property type="molecule type" value="Genomic_DNA"/>
</dbReference>
<accession>A0A6H5GA51</accession>
<reference evidence="2 3" key="1">
    <citation type="submission" date="2020-02" db="EMBL/GenBank/DDBJ databases">
        <authorList>
            <person name="Ferguson B K."/>
        </authorList>
    </citation>
    <scope>NUCLEOTIDE SEQUENCE [LARGE SCALE GENOMIC DNA]</scope>
</reference>
<evidence type="ECO:0000313" key="2">
    <source>
        <dbReference type="EMBL" id="CAA9999819.1"/>
    </source>
</evidence>
<organism evidence="2 3">
    <name type="scientific">Nesidiocoris tenuis</name>
    <dbReference type="NCBI Taxonomy" id="355587"/>
    <lineage>
        <taxon>Eukaryota</taxon>
        <taxon>Metazoa</taxon>
        <taxon>Ecdysozoa</taxon>
        <taxon>Arthropoda</taxon>
        <taxon>Hexapoda</taxon>
        <taxon>Insecta</taxon>
        <taxon>Pterygota</taxon>
        <taxon>Neoptera</taxon>
        <taxon>Paraneoptera</taxon>
        <taxon>Hemiptera</taxon>
        <taxon>Heteroptera</taxon>
        <taxon>Panheteroptera</taxon>
        <taxon>Cimicomorpha</taxon>
        <taxon>Miridae</taxon>
        <taxon>Dicyphina</taxon>
        <taxon>Nesidiocoris</taxon>
    </lineage>
</organism>
<sequence length="185" mass="20966">VGDHIIRARREIMTRRNETLGGLEYVEACWLHSKSRRDLLRRLANEHRKNNGADHIELAGAKRKVFFASKQSSIDRDLVEGKAWEDEEASNEIGPGTHWLCQGATAVWNKCRVIYVGRDVCVRLYLGPVLTKYDSLLLVQLLLFCPAVCSLLFEGGGTNEQKVTKNNKSRDMRVNPENGKFPKVS</sequence>
<gene>
    <name evidence="2" type="ORF">NTEN_LOCUS6061</name>
</gene>
<evidence type="ECO:0000313" key="3">
    <source>
        <dbReference type="Proteomes" id="UP000479000"/>
    </source>
</evidence>